<feature type="region of interest" description="Disordered" evidence="1">
    <location>
        <begin position="866"/>
        <end position="974"/>
    </location>
</feature>
<feature type="compositionally biased region" description="Low complexity" evidence="1">
    <location>
        <begin position="247"/>
        <end position="258"/>
    </location>
</feature>
<feature type="region of interest" description="Disordered" evidence="1">
    <location>
        <begin position="218"/>
        <end position="425"/>
    </location>
</feature>
<proteinExistence type="predicted"/>
<feature type="compositionally biased region" description="Basic and acidic residues" evidence="1">
    <location>
        <begin position="756"/>
        <end position="768"/>
    </location>
</feature>
<feature type="compositionally biased region" description="Low complexity" evidence="1">
    <location>
        <begin position="535"/>
        <end position="549"/>
    </location>
</feature>
<name>A0A1I2E9N1_9ACTN</name>
<feature type="region of interest" description="Disordered" evidence="1">
    <location>
        <begin position="795"/>
        <end position="837"/>
    </location>
</feature>
<dbReference type="RefSeq" id="WP_093713479.1">
    <property type="nucleotide sequence ID" value="NZ_FONG01000006.1"/>
</dbReference>
<accession>A0A1I2E9N1</accession>
<feature type="compositionally biased region" description="Low complexity" evidence="1">
    <location>
        <begin position="920"/>
        <end position="941"/>
    </location>
</feature>
<evidence type="ECO:0000256" key="1">
    <source>
        <dbReference type="SAM" id="MobiDB-lite"/>
    </source>
</evidence>
<protein>
    <recommendedName>
        <fullName evidence="4">WXG100 family type VII secretion target</fullName>
    </recommendedName>
</protein>
<feature type="compositionally biased region" description="Low complexity" evidence="1">
    <location>
        <begin position="590"/>
        <end position="636"/>
    </location>
</feature>
<feature type="compositionally biased region" description="Low complexity" evidence="1">
    <location>
        <begin position="685"/>
        <end position="704"/>
    </location>
</feature>
<organism evidence="2 3">
    <name type="scientific">Actinacidiphila alni</name>
    <dbReference type="NCBI Taxonomy" id="380248"/>
    <lineage>
        <taxon>Bacteria</taxon>
        <taxon>Bacillati</taxon>
        <taxon>Actinomycetota</taxon>
        <taxon>Actinomycetes</taxon>
        <taxon>Kitasatosporales</taxon>
        <taxon>Streptomycetaceae</taxon>
        <taxon>Actinacidiphila</taxon>
    </lineage>
</organism>
<dbReference type="AlphaFoldDB" id="A0A1I2E9N1"/>
<dbReference type="InterPro" id="IPR036689">
    <property type="entry name" value="ESAT-6-like_sf"/>
</dbReference>
<feature type="region of interest" description="Disordered" evidence="1">
    <location>
        <begin position="527"/>
        <end position="779"/>
    </location>
</feature>
<feature type="region of interest" description="Disordered" evidence="1">
    <location>
        <begin position="1"/>
        <end position="21"/>
    </location>
</feature>
<feature type="compositionally biased region" description="Gly residues" evidence="1">
    <location>
        <begin position="306"/>
        <end position="320"/>
    </location>
</feature>
<feature type="compositionally biased region" description="Low complexity" evidence="1">
    <location>
        <begin position="267"/>
        <end position="305"/>
    </location>
</feature>
<dbReference type="STRING" id="380248.SAMN05216251_10683"/>
<feature type="compositionally biased region" description="Gly residues" evidence="1">
    <location>
        <begin position="1"/>
        <end position="10"/>
    </location>
</feature>
<feature type="compositionally biased region" description="Low complexity" evidence="1">
    <location>
        <begin position="795"/>
        <end position="829"/>
    </location>
</feature>
<evidence type="ECO:0000313" key="2">
    <source>
        <dbReference type="EMBL" id="SFE89201.1"/>
    </source>
</evidence>
<feature type="compositionally biased region" description="Gly residues" evidence="1">
    <location>
        <begin position="355"/>
        <end position="373"/>
    </location>
</feature>
<dbReference type="EMBL" id="FONG01000006">
    <property type="protein sequence ID" value="SFE89201.1"/>
    <property type="molecule type" value="Genomic_DNA"/>
</dbReference>
<dbReference type="Proteomes" id="UP000199323">
    <property type="component" value="Unassembled WGS sequence"/>
</dbReference>
<keyword evidence="3" id="KW-1185">Reference proteome</keyword>
<gene>
    <name evidence="2" type="ORF">SAMN05216251_10683</name>
</gene>
<feature type="compositionally biased region" description="Acidic residues" evidence="1">
    <location>
        <begin position="942"/>
        <end position="957"/>
    </location>
</feature>
<feature type="compositionally biased region" description="Low complexity" evidence="1">
    <location>
        <begin position="890"/>
        <end position="911"/>
    </location>
</feature>
<feature type="region of interest" description="Disordered" evidence="1">
    <location>
        <begin position="446"/>
        <end position="478"/>
    </location>
</feature>
<dbReference type="SUPFAM" id="SSF140453">
    <property type="entry name" value="EsxAB dimer-like"/>
    <property type="match status" value="1"/>
</dbReference>
<dbReference type="OrthoDB" id="3298759at2"/>
<dbReference type="Gene3D" id="1.10.287.1060">
    <property type="entry name" value="ESAT-6-like"/>
    <property type="match status" value="1"/>
</dbReference>
<evidence type="ECO:0008006" key="4">
    <source>
        <dbReference type="Google" id="ProtNLM"/>
    </source>
</evidence>
<evidence type="ECO:0000313" key="3">
    <source>
        <dbReference type="Proteomes" id="UP000199323"/>
    </source>
</evidence>
<feature type="compositionally biased region" description="Gly residues" evidence="1">
    <location>
        <begin position="405"/>
        <end position="425"/>
    </location>
</feature>
<reference evidence="2 3" key="1">
    <citation type="submission" date="2016-10" db="EMBL/GenBank/DDBJ databases">
        <authorList>
            <person name="de Groot N.N."/>
        </authorList>
    </citation>
    <scope>NUCLEOTIDE SEQUENCE [LARGE SCALE GENOMIC DNA]</scope>
    <source>
        <strain evidence="2 3">CGMCC 4.3510</strain>
    </source>
</reference>
<sequence length="998" mass="97697">MGTDYNGGGFTQNDDGAVFGDPSGAGSVADYDSWDWKQIEAAINGMSAGTSDSENADHAAAVSSPQSLQDAADAFYHVQNVLAGVAKAITDQTNALTGENGPWKGDAADAFHDMMMTFAKQVTATANVLAGGDADGNTSGTGHSVPQQLADNAVNLANAQQKIHDIDVWYAHQASLMGVTPMSNGLIPVSKKPEIVKMLNRDMRAVLKNLAGHYQVTIDSVRPPGPITSPTGGDQPGVDDPPPTDTPPDTLSPTDITPAPVAPLANTDLTGTPTLTPTPFGTAADFDPSGSGSPSPYTGSLDSNGPGSGPGSGDTDGLGGLDSPSDLNALGNPNDTLDPTALDSMLNPGADGSPTGFGGGTGLDGTGTLGDGPGSPDSAFSGDPGGSGGPGALRNAVVSPYGDTGLDGPGTVGGDGGFDGLGGDYGPGGGVTPAAFAPSAFGGGTGLNGSGTLPDSDLVEDPSAWTGQTNPAAYPGGSGLNGSGVSDLAGYDPAAFPGTSDLAGYDPAAVGGGAGLHGFDPAANGFGLESDLPRTGAAPFPGTTETGATGTTGGGMPFLPPMTNAGTTTPTGERSDASGLLDPTTEPWNGTTDLDGTGLPTTGTPHPHADTSLDLPTTTTTPYPGTTDTNGETGTTGTAGGGMPFLPPMTNAGTTTPTGERSDASGLLDPTTEPWTSPEGDDDAVAGVPVAGAAGLSGLPGPVAERSEPVGEVQPAASEEEFTQPAAPASAVQTPGTAGMPYLPMSPGGAPGGSGRSEDDEHGGLVERGDEEFGGAPSQAEVAGEALAAGINLAPASSPAAPAPGEAVPATEEVAAAPEGGAEAAAEPGDPLVVLRPSDDDLSEVDVAAWGLAGASFVPLLLARGQRDEESEIDAPDYATADDGTWGPHAPATGGESGAEGADGAEGDAPSLVTWRPQRAAATSAGSAAVFTSAGPGCAAAGDEEAEEEESGWDEEPETARAEGAAEEPPSRGIADLLVQEGDATWGAPAGDTTGQVI</sequence>